<gene>
    <name evidence="3" type="ordered locus">Snas_1461</name>
</gene>
<dbReference type="RefSeq" id="WP_013016736.1">
    <property type="nucleotide sequence ID" value="NC_013947.1"/>
</dbReference>
<sequence length="401" mass="42337">MTTQATPVTLRGPTALSERAFAPDFARGMLLLFIVLSNTGLHLYGAGLVSDSTVDSVTRFLMPVFVDVRSYPLFAFLFGYGITQLATRQRGAGVEESRVRRLLRRRGWWLFGFGFVHAALLLGSEVLAAYGLIGLVLVGLFLKRSDRTLLVWAGIGGFILAVLFASSAVALVTTEPPSGSSGGADAPESMFGVDNGSWLVAGAGRLISWLFLLGVNGFGVVMPTAILLGMLAARRRVLEEPGRHLRLLYAMAIGGIGFGLCGSLPVALSGYTASDIHQSGYGLLLFGLQWSSGLAGGLGYVGLFGLLAHWLSSRAARGGPVLAITALGKRSLSGYLTHSVLMAPLLAAWGFGLGGELSRAGMAAFGIGLWLVTVVAAYLFERAGRRGPAEVLLRGLVYGRR</sequence>
<proteinExistence type="predicted"/>
<dbReference type="Proteomes" id="UP000000844">
    <property type="component" value="Chromosome"/>
</dbReference>
<dbReference type="InterPro" id="IPR007349">
    <property type="entry name" value="DUF418"/>
</dbReference>
<dbReference type="eggNOG" id="COG2311">
    <property type="taxonomic scope" value="Bacteria"/>
</dbReference>
<organism evidence="3 4">
    <name type="scientific">Stackebrandtia nassauensis (strain DSM 44728 / CIP 108903 / NRRL B-16338 / NBRC 102104 / LLR-40K-21)</name>
    <dbReference type="NCBI Taxonomy" id="446470"/>
    <lineage>
        <taxon>Bacteria</taxon>
        <taxon>Bacillati</taxon>
        <taxon>Actinomycetota</taxon>
        <taxon>Actinomycetes</taxon>
        <taxon>Glycomycetales</taxon>
        <taxon>Glycomycetaceae</taxon>
        <taxon>Stackebrandtia</taxon>
    </lineage>
</organism>
<feature type="transmembrane region" description="Helical" evidence="1">
    <location>
        <begin position="29"/>
        <end position="48"/>
    </location>
</feature>
<feature type="transmembrane region" description="Helical" evidence="1">
    <location>
        <begin position="60"/>
        <end position="82"/>
    </location>
</feature>
<reference evidence="3 4" key="1">
    <citation type="journal article" date="2009" name="Stand. Genomic Sci.">
        <title>Complete genome sequence of Stackebrandtia nassauensis type strain (LLR-40K-21).</title>
        <authorList>
            <person name="Munk C."/>
            <person name="Lapidus A."/>
            <person name="Copeland A."/>
            <person name="Jando M."/>
            <person name="Mayilraj S."/>
            <person name="Glavina Del Rio T."/>
            <person name="Nolan M."/>
            <person name="Chen F."/>
            <person name="Lucas S."/>
            <person name="Tice H."/>
            <person name="Cheng J.F."/>
            <person name="Han C."/>
            <person name="Detter J.C."/>
            <person name="Bruce D."/>
            <person name="Goodwin L."/>
            <person name="Chain P."/>
            <person name="Pitluck S."/>
            <person name="Goker M."/>
            <person name="Ovchinikova G."/>
            <person name="Pati A."/>
            <person name="Ivanova N."/>
            <person name="Mavromatis K."/>
            <person name="Chen A."/>
            <person name="Palaniappan K."/>
            <person name="Land M."/>
            <person name="Hauser L."/>
            <person name="Chang Y.J."/>
            <person name="Jeffries C.D."/>
            <person name="Bristow J."/>
            <person name="Eisen J.A."/>
            <person name="Markowitz V."/>
            <person name="Hugenholtz P."/>
            <person name="Kyrpides N.C."/>
            <person name="Klenk H.P."/>
        </authorList>
    </citation>
    <scope>NUCLEOTIDE SEQUENCE [LARGE SCALE GENOMIC DNA]</scope>
    <source>
        <strain evidence="4">DSM 44728 / CIP 108903 / NRRL B-16338 / NBRC 102104 / LLR-40K-21</strain>
    </source>
</reference>
<feature type="transmembrane region" description="Helical" evidence="1">
    <location>
        <begin position="126"/>
        <end position="142"/>
    </location>
</feature>
<feature type="domain" description="DUF418" evidence="2">
    <location>
        <begin position="232"/>
        <end position="399"/>
    </location>
</feature>
<evidence type="ECO:0000313" key="4">
    <source>
        <dbReference type="Proteomes" id="UP000000844"/>
    </source>
</evidence>
<keyword evidence="4" id="KW-1185">Reference proteome</keyword>
<dbReference type="KEGG" id="sna:Snas_1461"/>
<dbReference type="EMBL" id="CP001778">
    <property type="protein sequence ID" value="ADD41165.1"/>
    <property type="molecule type" value="Genomic_DNA"/>
</dbReference>
<feature type="transmembrane region" description="Helical" evidence="1">
    <location>
        <begin position="103"/>
        <end position="120"/>
    </location>
</feature>
<dbReference type="AlphaFoldDB" id="D3PVB2"/>
<protein>
    <recommendedName>
        <fullName evidence="2">DUF418 domain-containing protein</fullName>
    </recommendedName>
</protein>
<accession>D3PVB2</accession>
<dbReference type="STRING" id="446470.Snas_1461"/>
<feature type="transmembrane region" description="Helical" evidence="1">
    <location>
        <begin position="332"/>
        <end position="354"/>
    </location>
</feature>
<dbReference type="HOGENOM" id="CLU_039610_1_0_11"/>
<evidence type="ECO:0000256" key="1">
    <source>
        <dbReference type="SAM" id="Phobius"/>
    </source>
</evidence>
<dbReference type="OrthoDB" id="2388539at2"/>
<evidence type="ECO:0000313" key="3">
    <source>
        <dbReference type="EMBL" id="ADD41165.1"/>
    </source>
</evidence>
<feature type="transmembrane region" description="Helical" evidence="1">
    <location>
        <begin position="245"/>
        <end position="268"/>
    </location>
</feature>
<keyword evidence="1" id="KW-0472">Membrane</keyword>
<dbReference type="InterPro" id="IPR052529">
    <property type="entry name" value="Bact_Transport_Assoc"/>
</dbReference>
<dbReference type="PANTHER" id="PTHR30590">
    <property type="entry name" value="INNER MEMBRANE PROTEIN"/>
    <property type="match status" value="1"/>
</dbReference>
<feature type="transmembrane region" description="Helical" evidence="1">
    <location>
        <begin position="288"/>
        <end position="311"/>
    </location>
</feature>
<dbReference type="Pfam" id="PF04235">
    <property type="entry name" value="DUF418"/>
    <property type="match status" value="1"/>
</dbReference>
<feature type="transmembrane region" description="Helical" evidence="1">
    <location>
        <begin position="360"/>
        <end position="380"/>
    </location>
</feature>
<dbReference type="PANTHER" id="PTHR30590:SF2">
    <property type="entry name" value="INNER MEMBRANE PROTEIN"/>
    <property type="match status" value="1"/>
</dbReference>
<feature type="transmembrane region" description="Helical" evidence="1">
    <location>
        <begin position="149"/>
        <end position="172"/>
    </location>
</feature>
<feature type="transmembrane region" description="Helical" evidence="1">
    <location>
        <begin position="206"/>
        <end position="233"/>
    </location>
</feature>
<name>D3PVB2_STANL</name>
<keyword evidence="1" id="KW-1133">Transmembrane helix</keyword>
<keyword evidence="1" id="KW-0812">Transmembrane</keyword>
<evidence type="ECO:0000259" key="2">
    <source>
        <dbReference type="Pfam" id="PF04235"/>
    </source>
</evidence>